<gene>
    <name evidence="2" type="ORF">CBYS24578_00001542</name>
</gene>
<name>A0A9N9USX4_9HYPO</name>
<feature type="compositionally biased region" description="Polar residues" evidence="1">
    <location>
        <begin position="255"/>
        <end position="275"/>
    </location>
</feature>
<sequence length="438" mass="47387">MASPQQKRPRLSLKIQTSVGPVARVSRPPTIDTKDPTAFNTLSNAYASVVGRSGLTAAHAEPLTAINTLQAFSLATPIEKPDPSNRANTPYTMHYPETPLSAHPTSAHPGSPRQLEIKYPSTMTATPPLSGTRDSNESKVFTFASTDIAHGKLAHRLYDNSDSNTKPRTIVYQPSAPGLLPPYTPSQARHSILRNSPLPAKTAIPPPSPRRQSLRLQERAARRVGYNSPLEQEITTNTYTRSHIDLLTDDASPLSPFSPSTPGGVNDSTGASPSSDMADASKKPIVPKSAAAASPTGIRKRKSRKEKPRRWVWTIGQDNEEVEIEVPRGDAATPKVRTSGMEDMTPIGPPIPQIARREAPIPSIELPSDASNDNDVEMTDGSSVVSFDTESLHSVEQDMDFATMTPIAPRGQQKFLAQKKRDTPIPELATSRDEPVAV</sequence>
<evidence type="ECO:0000256" key="1">
    <source>
        <dbReference type="SAM" id="MobiDB-lite"/>
    </source>
</evidence>
<dbReference type="OrthoDB" id="5206740at2759"/>
<accession>A0A9N9USX4</accession>
<dbReference type="AlphaFoldDB" id="A0A9N9USX4"/>
<feature type="region of interest" description="Disordered" evidence="1">
    <location>
        <begin position="327"/>
        <end position="354"/>
    </location>
</feature>
<reference evidence="2 3" key="2">
    <citation type="submission" date="2021-10" db="EMBL/GenBank/DDBJ databases">
        <authorList>
            <person name="Piombo E."/>
        </authorList>
    </citation>
    <scope>NUCLEOTIDE SEQUENCE [LARGE SCALE GENOMIC DNA]</scope>
</reference>
<feature type="compositionally biased region" description="Basic residues" evidence="1">
    <location>
        <begin position="298"/>
        <end position="310"/>
    </location>
</feature>
<keyword evidence="3" id="KW-1185">Reference proteome</keyword>
<protein>
    <submittedName>
        <fullName evidence="2">Uncharacterized protein</fullName>
    </submittedName>
</protein>
<evidence type="ECO:0000313" key="2">
    <source>
        <dbReference type="EMBL" id="CAH0001518.1"/>
    </source>
</evidence>
<dbReference type="Proteomes" id="UP000754883">
    <property type="component" value="Unassembled WGS sequence"/>
</dbReference>
<feature type="region of interest" description="Disordered" evidence="1">
    <location>
        <begin position="410"/>
        <end position="438"/>
    </location>
</feature>
<comment type="caution">
    <text evidence="2">The sequence shown here is derived from an EMBL/GenBank/DDBJ whole genome shotgun (WGS) entry which is preliminary data.</text>
</comment>
<dbReference type="EMBL" id="CABFNO020001560">
    <property type="protein sequence ID" value="CAH0001518.1"/>
    <property type="molecule type" value="Genomic_DNA"/>
</dbReference>
<feature type="compositionally biased region" description="Basic and acidic residues" evidence="1">
    <location>
        <begin position="419"/>
        <end position="438"/>
    </location>
</feature>
<organism evidence="2 3">
    <name type="scientific">Clonostachys byssicola</name>
    <dbReference type="NCBI Taxonomy" id="160290"/>
    <lineage>
        <taxon>Eukaryota</taxon>
        <taxon>Fungi</taxon>
        <taxon>Dikarya</taxon>
        <taxon>Ascomycota</taxon>
        <taxon>Pezizomycotina</taxon>
        <taxon>Sordariomycetes</taxon>
        <taxon>Hypocreomycetidae</taxon>
        <taxon>Hypocreales</taxon>
        <taxon>Bionectriaceae</taxon>
        <taxon>Clonostachys</taxon>
    </lineage>
</organism>
<reference evidence="3" key="1">
    <citation type="submission" date="2019-06" db="EMBL/GenBank/DDBJ databases">
        <authorList>
            <person name="Broberg M."/>
        </authorList>
    </citation>
    <scope>NUCLEOTIDE SEQUENCE [LARGE SCALE GENOMIC DNA]</scope>
</reference>
<feature type="region of interest" description="Disordered" evidence="1">
    <location>
        <begin position="197"/>
        <end position="216"/>
    </location>
</feature>
<feature type="region of interest" description="Disordered" evidence="1">
    <location>
        <begin position="250"/>
        <end position="310"/>
    </location>
</feature>
<evidence type="ECO:0000313" key="3">
    <source>
        <dbReference type="Proteomes" id="UP000754883"/>
    </source>
</evidence>
<proteinExistence type="predicted"/>